<name>A0A1H7JFV5_OLID1</name>
<accession>A0A1H7JFV5</accession>
<reference evidence="2" key="1">
    <citation type="submission" date="2016-10" db="EMBL/GenBank/DDBJ databases">
        <authorList>
            <person name="Varghese N."/>
            <person name="Submissions S."/>
        </authorList>
    </citation>
    <scope>NUCLEOTIDE SEQUENCE [LARGE SCALE GENOMIC DNA]</scope>
    <source>
        <strain evidence="2">DSM 18733</strain>
    </source>
</reference>
<proteinExistence type="predicted"/>
<dbReference type="RefSeq" id="WP_093319327.1">
    <property type="nucleotide sequence ID" value="NZ_FOAF01000001.1"/>
</dbReference>
<dbReference type="OrthoDB" id="804270at2"/>
<organism evidence="1 2">
    <name type="scientific">Olivibacter domesticus</name>
    <name type="common">Pseudosphingobacterium domesticum</name>
    <dbReference type="NCBI Taxonomy" id="407022"/>
    <lineage>
        <taxon>Bacteria</taxon>
        <taxon>Pseudomonadati</taxon>
        <taxon>Bacteroidota</taxon>
        <taxon>Sphingobacteriia</taxon>
        <taxon>Sphingobacteriales</taxon>
        <taxon>Sphingobacteriaceae</taxon>
        <taxon>Olivibacter</taxon>
    </lineage>
</organism>
<dbReference type="EMBL" id="FOAF01000001">
    <property type="protein sequence ID" value="SEK73352.1"/>
    <property type="molecule type" value="Genomic_DNA"/>
</dbReference>
<evidence type="ECO:0000313" key="1">
    <source>
        <dbReference type="EMBL" id="SEK73352.1"/>
    </source>
</evidence>
<protein>
    <submittedName>
        <fullName evidence="1">Uncharacterized protein</fullName>
    </submittedName>
</protein>
<sequence length="75" mass="9010">MELTLLTLSKMLKIDVRCDNIGEVPYLKLNDKYIITEQYLTRELEINNLETYEWQLLSNENITDYLIFHVTDKIK</sequence>
<dbReference type="Proteomes" id="UP000199421">
    <property type="component" value="Unassembled WGS sequence"/>
</dbReference>
<keyword evidence="2" id="KW-1185">Reference proteome</keyword>
<dbReference type="AlphaFoldDB" id="A0A1H7JFV5"/>
<evidence type="ECO:0000313" key="2">
    <source>
        <dbReference type="Proteomes" id="UP000199421"/>
    </source>
</evidence>
<gene>
    <name evidence="1" type="ORF">SAMN05661044_01000</name>
</gene>